<evidence type="ECO:0000313" key="2">
    <source>
        <dbReference type="EMBL" id="MVN32257.1"/>
    </source>
</evidence>
<organism evidence="2 3">
    <name type="scientific">Eggerthella lenta</name>
    <name type="common">Eubacterium lentum</name>
    <dbReference type="NCBI Taxonomy" id="84112"/>
    <lineage>
        <taxon>Bacteria</taxon>
        <taxon>Bacillati</taxon>
        <taxon>Actinomycetota</taxon>
        <taxon>Coriobacteriia</taxon>
        <taxon>Eggerthellales</taxon>
        <taxon>Eggerthellaceae</taxon>
        <taxon>Eggerthella</taxon>
    </lineage>
</organism>
<keyword evidence="1" id="KW-0472">Membrane</keyword>
<feature type="transmembrane region" description="Helical" evidence="1">
    <location>
        <begin position="70"/>
        <end position="93"/>
    </location>
</feature>
<name>A0A844RDR8_EGGLN</name>
<dbReference type="AlphaFoldDB" id="A0A844RDR8"/>
<dbReference type="EMBL" id="WPOM01000005">
    <property type="protein sequence ID" value="MVN32257.1"/>
    <property type="molecule type" value="Genomic_DNA"/>
</dbReference>
<reference evidence="2 3" key="1">
    <citation type="submission" date="2019-11" db="EMBL/GenBank/DDBJ databases">
        <title>Whole genome shotgun sequencing (WGS) data from Adlercreutzia equolifaciens ResAG-91, Eggerthella lenta MRI-F36, MRI-F37, MRI-F40, ResAG-49, ResAG-88, ResAG-121, ResAG-145, and Gordonibacter sp. ResAG-5, ResAG-26, ResAG-43, ResAG-50, ResAG-59.</title>
        <authorList>
            <person name="Stoll D.A."/>
            <person name="Danylec N."/>
            <person name="Franz C.M.A.P."/>
            <person name="Huch M."/>
        </authorList>
    </citation>
    <scope>NUCLEOTIDE SEQUENCE [LARGE SCALE GENOMIC DNA]</scope>
    <source>
        <strain evidence="2 3">ResAG-88</strain>
    </source>
</reference>
<proteinExistence type="predicted"/>
<accession>A0A844RDR8</accession>
<sequence>MSPKCPQRGQAPLGTLQEEGARMKRSGLIAMIVLTVLPLVTTGLAVLFVLPDVIPLHAGAGGVDRIGSKLDAFGITPFLVGFGALATVAYAYMDRLAARYGSDAHSGRVLLLFALALMNVWQLIFLIWMTFSAT</sequence>
<evidence type="ECO:0000313" key="3">
    <source>
        <dbReference type="Proteomes" id="UP000436429"/>
    </source>
</evidence>
<gene>
    <name evidence="2" type="ORF">GO726_03595</name>
</gene>
<feature type="transmembrane region" description="Helical" evidence="1">
    <location>
        <begin position="109"/>
        <end position="131"/>
    </location>
</feature>
<keyword evidence="1" id="KW-1133">Transmembrane helix</keyword>
<keyword evidence="1" id="KW-0812">Transmembrane</keyword>
<dbReference type="Proteomes" id="UP000436429">
    <property type="component" value="Unassembled WGS sequence"/>
</dbReference>
<protein>
    <submittedName>
        <fullName evidence="2">DUF1648 domain-containing protein</fullName>
    </submittedName>
</protein>
<comment type="caution">
    <text evidence="2">The sequence shown here is derived from an EMBL/GenBank/DDBJ whole genome shotgun (WGS) entry which is preliminary data.</text>
</comment>
<evidence type="ECO:0000256" key="1">
    <source>
        <dbReference type="SAM" id="Phobius"/>
    </source>
</evidence>
<feature type="transmembrane region" description="Helical" evidence="1">
    <location>
        <begin position="28"/>
        <end position="50"/>
    </location>
</feature>